<protein>
    <submittedName>
        <fullName evidence="2">Uncharacterized protein</fullName>
    </submittedName>
</protein>
<reference evidence="2" key="2">
    <citation type="submission" date="2020-04" db="EMBL/GenBank/DDBJ databases">
        <authorList>
            <person name="Santos R.A.C."/>
            <person name="Steenwyk J.L."/>
            <person name="Rivero-Menendez O."/>
            <person name="Mead M.E."/>
            <person name="Silva L.P."/>
            <person name="Bastos R.W."/>
            <person name="Alastruey-Izquierdo A."/>
            <person name="Goldman G.H."/>
            <person name="Rokas A."/>
        </authorList>
    </citation>
    <scope>NUCLEOTIDE SEQUENCE</scope>
    <source>
        <strain evidence="2">CNM-CM6805</strain>
    </source>
</reference>
<comment type="caution">
    <text evidence="2">The sequence shown here is derived from an EMBL/GenBank/DDBJ whole genome shotgun (WGS) entry which is preliminary data.</text>
</comment>
<evidence type="ECO:0000313" key="2">
    <source>
        <dbReference type="EMBL" id="KAF4226216.1"/>
    </source>
</evidence>
<accession>A0A8H4M2T5</accession>
<dbReference type="OrthoDB" id="4500303at2759"/>
<feature type="compositionally biased region" description="Basic and acidic residues" evidence="1">
    <location>
        <begin position="54"/>
        <end position="79"/>
    </location>
</feature>
<reference evidence="2" key="1">
    <citation type="journal article" date="2020" name="bioRxiv">
        <title>Genomic and phenotypic heterogeneity of clinical isolates of the human pathogens Aspergillus fumigatus, Aspergillus lentulus and Aspergillus fumigatiaffinis.</title>
        <authorList>
            <person name="dos Santos R.A.C."/>
            <person name="Steenwyk J.L."/>
            <person name="Rivero-Menendez O."/>
            <person name="Mead M.E."/>
            <person name="Silva L.P."/>
            <person name="Bastos R.W."/>
            <person name="Alastruey-Izquierdo A."/>
            <person name="Goldman G.H."/>
            <person name="Rokas A."/>
        </authorList>
    </citation>
    <scope>NUCLEOTIDE SEQUENCE</scope>
    <source>
        <strain evidence="2">CNM-CM6805</strain>
    </source>
</reference>
<sequence length="153" mass="17488">MGNLMADVEKPTTPQKPGISPRGTGTTPRKRVTSIPQSSSPSFAKKQANDDEDGTHSESKSSRSAEESDTTRSRAHMRDLSPNGLAERNELIRKEMAELQYWHEHPDELRAQIRQTHPTYGMHEEGWNQAEQDWYQEMLEEHMLQYADPDAEP</sequence>
<evidence type="ECO:0000256" key="1">
    <source>
        <dbReference type="SAM" id="MobiDB-lite"/>
    </source>
</evidence>
<organism evidence="2 3">
    <name type="scientific">Aspergillus fumigatiaffinis</name>
    <dbReference type="NCBI Taxonomy" id="340414"/>
    <lineage>
        <taxon>Eukaryota</taxon>
        <taxon>Fungi</taxon>
        <taxon>Dikarya</taxon>
        <taxon>Ascomycota</taxon>
        <taxon>Pezizomycotina</taxon>
        <taxon>Eurotiomycetes</taxon>
        <taxon>Eurotiomycetidae</taxon>
        <taxon>Eurotiales</taxon>
        <taxon>Aspergillaceae</taxon>
        <taxon>Aspergillus</taxon>
        <taxon>Aspergillus subgen. Fumigati</taxon>
    </lineage>
</organism>
<dbReference type="EMBL" id="JAAAPX010000265">
    <property type="protein sequence ID" value="KAF4226216.1"/>
    <property type="molecule type" value="Genomic_DNA"/>
</dbReference>
<evidence type="ECO:0000313" key="3">
    <source>
        <dbReference type="Proteomes" id="UP000653565"/>
    </source>
</evidence>
<feature type="region of interest" description="Disordered" evidence="1">
    <location>
        <begin position="1"/>
        <end position="91"/>
    </location>
</feature>
<dbReference type="AlphaFoldDB" id="A0A8H4M2T5"/>
<name>A0A8H4M2T5_9EURO</name>
<keyword evidence="3" id="KW-1185">Reference proteome</keyword>
<dbReference type="Proteomes" id="UP000653565">
    <property type="component" value="Unassembled WGS sequence"/>
</dbReference>
<proteinExistence type="predicted"/>
<gene>
    <name evidence="2" type="ORF">CNMCM6805_004912</name>
</gene>